<dbReference type="EMBL" id="JASBNA010000003">
    <property type="protein sequence ID" value="KAK7693112.1"/>
    <property type="molecule type" value="Genomic_DNA"/>
</dbReference>
<comment type="caution">
    <text evidence="2">The sequence shown here is derived from an EMBL/GenBank/DDBJ whole genome shotgun (WGS) entry which is preliminary data.</text>
</comment>
<reference evidence="2 3" key="1">
    <citation type="submission" date="2022-09" db="EMBL/GenBank/DDBJ databases">
        <authorList>
            <person name="Palmer J.M."/>
        </authorList>
    </citation>
    <scope>NUCLEOTIDE SEQUENCE [LARGE SCALE GENOMIC DNA]</scope>
    <source>
        <strain evidence="2 3">DSM 7382</strain>
    </source>
</reference>
<sequence length="115" mass="12491">MLNEGAQHITAATDATTQGVNVTSTLDPLLEKLRSGDGVGRKRRSSLAIKRLDKLARLSGKSDSFDVISPSSPTRTNANSSITRRSKRNMDTTEGIAEEMNSSPIFNIQEQDEAQ</sequence>
<accession>A0AAW0GKC6</accession>
<proteinExistence type="predicted"/>
<keyword evidence="3" id="KW-1185">Reference proteome</keyword>
<evidence type="ECO:0000313" key="3">
    <source>
        <dbReference type="Proteomes" id="UP001385951"/>
    </source>
</evidence>
<name>A0AAW0GKC6_9APHY</name>
<feature type="compositionally biased region" description="Polar residues" evidence="1">
    <location>
        <begin position="69"/>
        <end position="83"/>
    </location>
</feature>
<dbReference type="AlphaFoldDB" id="A0AAW0GKC6"/>
<dbReference type="Proteomes" id="UP001385951">
    <property type="component" value="Unassembled WGS sequence"/>
</dbReference>
<organism evidence="2 3">
    <name type="scientific">Cerrena zonata</name>
    <dbReference type="NCBI Taxonomy" id="2478898"/>
    <lineage>
        <taxon>Eukaryota</taxon>
        <taxon>Fungi</taxon>
        <taxon>Dikarya</taxon>
        <taxon>Basidiomycota</taxon>
        <taxon>Agaricomycotina</taxon>
        <taxon>Agaricomycetes</taxon>
        <taxon>Polyporales</taxon>
        <taxon>Cerrenaceae</taxon>
        <taxon>Cerrena</taxon>
    </lineage>
</organism>
<feature type="region of interest" description="Disordered" evidence="1">
    <location>
        <begin position="62"/>
        <end position="115"/>
    </location>
</feature>
<evidence type="ECO:0000313" key="2">
    <source>
        <dbReference type="EMBL" id="KAK7693112.1"/>
    </source>
</evidence>
<protein>
    <submittedName>
        <fullName evidence="2">Uncharacterized protein</fullName>
    </submittedName>
</protein>
<evidence type="ECO:0000256" key="1">
    <source>
        <dbReference type="SAM" id="MobiDB-lite"/>
    </source>
</evidence>
<feature type="compositionally biased region" description="Polar residues" evidence="1">
    <location>
        <begin position="100"/>
        <end position="109"/>
    </location>
</feature>
<gene>
    <name evidence="2" type="ORF">QCA50_002678</name>
</gene>